<evidence type="ECO:0000313" key="2">
    <source>
        <dbReference type="EMBL" id="TNJ38558.1"/>
    </source>
</evidence>
<dbReference type="GO" id="GO:0016740">
    <property type="term" value="F:transferase activity"/>
    <property type="evidence" value="ECO:0007669"/>
    <property type="project" value="UniProtKB-KW"/>
</dbReference>
<dbReference type="InterPro" id="IPR007345">
    <property type="entry name" value="Polysacch_pyruvyl_Trfase"/>
</dbReference>
<comment type="caution">
    <text evidence="2">The sequence shown here is derived from an EMBL/GenBank/DDBJ whole genome shotgun (WGS) entry which is preliminary data.</text>
</comment>
<dbReference type="EMBL" id="VDCH01000017">
    <property type="protein sequence ID" value="TNJ38558.1"/>
    <property type="molecule type" value="Genomic_DNA"/>
</dbReference>
<name>A0A5C4S5P7_CHLTI</name>
<dbReference type="OrthoDB" id="9799278at2"/>
<feature type="domain" description="Polysaccharide pyruvyl transferase" evidence="1">
    <location>
        <begin position="13"/>
        <end position="297"/>
    </location>
</feature>
<organism evidence="2 3">
    <name type="scientific">Chlorobaculum thiosulfatiphilum</name>
    <name type="common">Chlorobium limicola f.sp. thiosulfatophilum</name>
    <dbReference type="NCBI Taxonomy" id="115852"/>
    <lineage>
        <taxon>Bacteria</taxon>
        <taxon>Pseudomonadati</taxon>
        <taxon>Chlorobiota</taxon>
        <taxon>Chlorobiia</taxon>
        <taxon>Chlorobiales</taxon>
        <taxon>Chlorobiaceae</taxon>
        <taxon>Chlorobaculum</taxon>
    </lineage>
</organism>
<reference evidence="2 3" key="1">
    <citation type="submission" date="2019-05" db="EMBL/GenBank/DDBJ databases">
        <title>Draft Whole-Genome sequence of the green sulfur bacterium Chlorobaculum thiosulfatiphilum DSM 249.</title>
        <authorList>
            <person name="Meyer T.E."/>
            <person name="Kyndt J.A."/>
        </authorList>
    </citation>
    <scope>NUCLEOTIDE SEQUENCE [LARGE SCALE GENOMIC DNA]</scope>
    <source>
        <strain evidence="2 3">DSM 249</strain>
    </source>
</reference>
<keyword evidence="3" id="KW-1185">Reference proteome</keyword>
<evidence type="ECO:0000259" key="1">
    <source>
        <dbReference type="Pfam" id="PF04230"/>
    </source>
</evidence>
<proteinExistence type="predicted"/>
<dbReference type="Pfam" id="PF04230">
    <property type="entry name" value="PS_pyruv_trans"/>
    <property type="match status" value="1"/>
</dbReference>
<gene>
    <name evidence="2" type="ORF">FGF66_08420</name>
</gene>
<accession>A0A5C4S5P7</accession>
<sequence>MNVGIVTMHRLHNYGSFLQAFALKKIIESYGHYVEFIDIVSPINAEIKQGKYDVEKLLRNCKRVVRYNYRLSDILKWRHDIKSVFNSSGRTWLGYNDNVNDNGEYDIIVIGSDEVFNCADKVLGFRPGMFGHLLKTKRKISYAASFGYTVYDDLCVNVLRERVSEMLSEYEAISVRDKNSYDIVKRLVDVEPIISLDPVFVYNYDDYIEEVNYGDYILIYSYLERISSDESAQIKKYASENGIKIISLFSYYKWADYNLAADPFKVLSLFKSAKCVVTDTFHGMVMSIKYNKSFACYVRASNYNKITYVLKYFDLERCVVGDKDSLRDILDSVVSYDNVNDKINYETQKSISYLGSFM</sequence>
<keyword evidence="2" id="KW-0808">Transferase</keyword>
<dbReference type="AlphaFoldDB" id="A0A5C4S5P7"/>
<dbReference type="RefSeq" id="WP_139457207.1">
    <property type="nucleotide sequence ID" value="NZ_VDCH01000017.1"/>
</dbReference>
<protein>
    <submittedName>
        <fullName evidence="2">Polysaccharide pyruvyl transferase family protein</fullName>
    </submittedName>
</protein>
<evidence type="ECO:0000313" key="3">
    <source>
        <dbReference type="Proteomes" id="UP000308271"/>
    </source>
</evidence>
<dbReference type="Proteomes" id="UP000308271">
    <property type="component" value="Unassembled WGS sequence"/>
</dbReference>